<dbReference type="AlphaFoldDB" id="G2XZR2"/>
<feature type="domain" description="DUF4470" evidence="1">
    <location>
        <begin position="17"/>
        <end position="59"/>
    </location>
</feature>
<dbReference type="Proteomes" id="UP000008177">
    <property type="component" value="Unplaced contigs"/>
</dbReference>
<dbReference type="InParanoid" id="G2XZR2"/>
<dbReference type="HOGENOM" id="CLU_771844_0_0_1"/>
<sequence length="344" mass="38465">MHNISIVPTPETQIFYPIGNTPAVNLLEYHAPKSDQEVTDILLLACGDPRSILYSLFCEDKPARNIVLFSLVVDNAASYGSQSPHDRTRVGAIWNLFYHFQIPKEDLKLLQDQSEKLLSLSQSLEAWAESPYSSITFVSLQTLEEVRKIWEKYAIQRRIRRKFSNNGGACVTFSAGVHWFAGANPSWDALKGYWKTGVVAGNEGDVKALGPDKKGVLNPTFMVSTMSEKFIVPYTSDPLSAYHVPQVFDNPLSEKKCMEALATSAKQDFAQWCKAFAQYATAGSVVINVYMGDAITFAYELASRGRSRATSVVTRLYSNQWSSILPILWITMDISIFCPLQCPF</sequence>
<evidence type="ECO:0000313" key="3">
    <source>
        <dbReference type="Proteomes" id="UP000008177"/>
    </source>
</evidence>
<dbReference type="InterPro" id="IPR027974">
    <property type="entry name" value="DUF4470"/>
</dbReference>
<accession>G2XZR2</accession>
<dbReference type="Pfam" id="PF14737">
    <property type="entry name" value="DUF4470"/>
    <property type="match status" value="1"/>
</dbReference>
<evidence type="ECO:0000259" key="1">
    <source>
        <dbReference type="Pfam" id="PF14737"/>
    </source>
</evidence>
<dbReference type="OrthoDB" id="432970at2759"/>
<gene>
    <name evidence="2" type="ORF">BofuT4_P049670.1</name>
</gene>
<dbReference type="EMBL" id="FQ790278">
    <property type="protein sequence ID" value="CCD45949.1"/>
    <property type="molecule type" value="Genomic_DNA"/>
</dbReference>
<protein>
    <recommendedName>
        <fullName evidence="1">DUF4470 domain-containing protein</fullName>
    </recommendedName>
</protein>
<reference evidence="3" key="1">
    <citation type="journal article" date="2011" name="PLoS Genet.">
        <title>Genomic analysis of the necrotrophic fungal pathogens Sclerotinia sclerotiorum and Botrytis cinerea.</title>
        <authorList>
            <person name="Amselem J."/>
            <person name="Cuomo C.A."/>
            <person name="van Kan J.A."/>
            <person name="Viaud M."/>
            <person name="Benito E.P."/>
            <person name="Couloux A."/>
            <person name="Coutinho P.M."/>
            <person name="de Vries R.P."/>
            <person name="Dyer P.S."/>
            <person name="Fillinger S."/>
            <person name="Fournier E."/>
            <person name="Gout L."/>
            <person name="Hahn M."/>
            <person name="Kohn L."/>
            <person name="Lapalu N."/>
            <person name="Plummer K.M."/>
            <person name="Pradier J.M."/>
            <person name="Quevillon E."/>
            <person name="Sharon A."/>
            <person name="Simon A."/>
            <person name="ten Have A."/>
            <person name="Tudzynski B."/>
            <person name="Tudzynski P."/>
            <person name="Wincker P."/>
            <person name="Andrew M."/>
            <person name="Anthouard V."/>
            <person name="Beever R.E."/>
            <person name="Beffa R."/>
            <person name="Benoit I."/>
            <person name="Bouzid O."/>
            <person name="Brault B."/>
            <person name="Chen Z."/>
            <person name="Choquer M."/>
            <person name="Collemare J."/>
            <person name="Cotton P."/>
            <person name="Danchin E.G."/>
            <person name="Da Silva C."/>
            <person name="Gautier A."/>
            <person name="Giraud C."/>
            <person name="Giraud T."/>
            <person name="Gonzalez C."/>
            <person name="Grossetete S."/>
            <person name="Guldener U."/>
            <person name="Henrissat B."/>
            <person name="Howlett B.J."/>
            <person name="Kodira C."/>
            <person name="Kretschmer M."/>
            <person name="Lappartient A."/>
            <person name="Leroch M."/>
            <person name="Levis C."/>
            <person name="Mauceli E."/>
            <person name="Neuveglise C."/>
            <person name="Oeser B."/>
            <person name="Pearson M."/>
            <person name="Poulain J."/>
            <person name="Poussereau N."/>
            <person name="Quesneville H."/>
            <person name="Rascle C."/>
            <person name="Schumacher J."/>
            <person name="Segurens B."/>
            <person name="Sexton A."/>
            <person name="Silva E."/>
            <person name="Sirven C."/>
            <person name="Soanes D.M."/>
            <person name="Talbot N.J."/>
            <person name="Templeton M."/>
            <person name="Yandava C."/>
            <person name="Yarden O."/>
            <person name="Zeng Q."/>
            <person name="Rollins J.A."/>
            <person name="Lebrun M.H."/>
            <person name="Dickman M."/>
        </authorList>
    </citation>
    <scope>NUCLEOTIDE SEQUENCE [LARGE SCALE GENOMIC DNA]</scope>
    <source>
        <strain evidence="3">T4</strain>
    </source>
</reference>
<name>G2XZR2_BOTF4</name>
<dbReference type="STRING" id="999810.G2XZR2"/>
<proteinExistence type="predicted"/>
<evidence type="ECO:0000313" key="2">
    <source>
        <dbReference type="EMBL" id="CCD45949.1"/>
    </source>
</evidence>
<organism evidence="2 3">
    <name type="scientific">Botryotinia fuckeliana (strain T4)</name>
    <name type="common">Noble rot fungus</name>
    <name type="synonym">Botrytis cinerea</name>
    <dbReference type="NCBI Taxonomy" id="999810"/>
    <lineage>
        <taxon>Eukaryota</taxon>
        <taxon>Fungi</taxon>
        <taxon>Dikarya</taxon>
        <taxon>Ascomycota</taxon>
        <taxon>Pezizomycotina</taxon>
        <taxon>Leotiomycetes</taxon>
        <taxon>Helotiales</taxon>
        <taxon>Sclerotiniaceae</taxon>
        <taxon>Botrytis</taxon>
    </lineage>
</organism>